<evidence type="ECO:0000256" key="1">
    <source>
        <dbReference type="ARBA" id="ARBA00006479"/>
    </source>
</evidence>
<accession>A0ABY7QYV7</accession>
<evidence type="ECO:0000313" key="2">
    <source>
        <dbReference type="EMBL" id="WCC79890.1"/>
    </source>
</evidence>
<dbReference type="InterPro" id="IPR036390">
    <property type="entry name" value="WH_DNA-bd_sf"/>
</dbReference>
<dbReference type="InterPro" id="IPR043129">
    <property type="entry name" value="ATPase_NBD"/>
</dbReference>
<gene>
    <name evidence="2" type="ORF">O6R08_10660</name>
</gene>
<dbReference type="Proteomes" id="UP001212097">
    <property type="component" value="Chromosome"/>
</dbReference>
<dbReference type="PANTHER" id="PTHR18964">
    <property type="entry name" value="ROK (REPRESSOR, ORF, KINASE) FAMILY"/>
    <property type="match status" value="1"/>
</dbReference>
<dbReference type="RefSeq" id="WP_271418074.1">
    <property type="nucleotide sequence ID" value="NZ_CP115668.1"/>
</dbReference>
<organism evidence="2 3">
    <name type="scientific">Cutibacterium equinum</name>
    <dbReference type="NCBI Taxonomy" id="3016342"/>
    <lineage>
        <taxon>Bacteria</taxon>
        <taxon>Bacillati</taxon>
        <taxon>Actinomycetota</taxon>
        <taxon>Actinomycetes</taxon>
        <taxon>Propionibacteriales</taxon>
        <taxon>Propionibacteriaceae</taxon>
        <taxon>Cutibacterium</taxon>
    </lineage>
</organism>
<comment type="similarity">
    <text evidence="1">Belongs to the ROK (NagC/XylR) family.</text>
</comment>
<reference evidence="2 3" key="1">
    <citation type="submission" date="2023-01" db="EMBL/GenBank/DDBJ databases">
        <authorList>
            <person name="Lee S.H."/>
            <person name="Jung H.S."/>
            <person name="Yun J.U."/>
        </authorList>
    </citation>
    <scope>NUCLEOTIDE SEQUENCE [LARGE SCALE GENOMIC DNA]</scope>
    <source>
        <strain evidence="2 3">CBA3108</strain>
    </source>
</reference>
<proteinExistence type="inferred from homology"/>
<dbReference type="PANTHER" id="PTHR18964:SF149">
    <property type="entry name" value="BIFUNCTIONAL UDP-N-ACETYLGLUCOSAMINE 2-EPIMERASE_N-ACETYLMANNOSAMINE KINASE"/>
    <property type="match status" value="1"/>
</dbReference>
<dbReference type="CDD" id="cd23763">
    <property type="entry name" value="ASKHA_ATPase_ROK"/>
    <property type="match status" value="1"/>
</dbReference>
<name>A0ABY7QYV7_9ACTN</name>
<dbReference type="EMBL" id="CP115668">
    <property type="protein sequence ID" value="WCC79890.1"/>
    <property type="molecule type" value="Genomic_DNA"/>
</dbReference>
<dbReference type="SUPFAM" id="SSF53067">
    <property type="entry name" value="Actin-like ATPase domain"/>
    <property type="match status" value="1"/>
</dbReference>
<dbReference type="Pfam" id="PF00480">
    <property type="entry name" value="ROK"/>
    <property type="match status" value="1"/>
</dbReference>
<evidence type="ECO:0000313" key="3">
    <source>
        <dbReference type="Proteomes" id="UP001212097"/>
    </source>
</evidence>
<protein>
    <submittedName>
        <fullName evidence="2">ROK family transcriptional regulator</fullName>
    </submittedName>
</protein>
<reference evidence="2 3" key="2">
    <citation type="submission" date="2023-06" db="EMBL/GenBank/DDBJ databases">
        <title>The Gram-positive Non-spore-bearing Anaerobic Bacilli of Human Feces.</title>
        <authorList>
            <person name="Eggerth A.H."/>
        </authorList>
    </citation>
    <scope>NUCLEOTIDE SEQUENCE [LARGE SCALE GENOMIC DNA]</scope>
    <source>
        <strain evidence="2 3">CBA3108</strain>
    </source>
</reference>
<dbReference type="Gene3D" id="1.10.10.10">
    <property type="entry name" value="Winged helix-like DNA-binding domain superfamily/Winged helix DNA-binding domain"/>
    <property type="match status" value="1"/>
</dbReference>
<dbReference type="Gene3D" id="3.30.420.40">
    <property type="match status" value="2"/>
</dbReference>
<dbReference type="SUPFAM" id="SSF46785">
    <property type="entry name" value="Winged helix' DNA-binding domain"/>
    <property type="match status" value="1"/>
</dbReference>
<dbReference type="InterPro" id="IPR000600">
    <property type="entry name" value="ROK"/>
</dbReference>
<keyword evidence="3" id="KW-1185">Reference proteome</keyword>
<sequence length="285" mass="29959">MEYLTRPQAETLEQRIIAALSTGSYTRAELCDVLDISRPVLGRALDGLRAQGVVDHLVDPHPHGRGRPVERLTLRAGVVAVLGFDISRSRALAVAVDHQGSRVAEVSHGREPSEEWEDDLAELVKALATVMSDGGLETDYVTAIGVGLPVPVGRGDVYASKVASLTRRWWDAPVIVDNTIRMAALREARDGAGSGVAEQFYVHLGWGVGGTVIVADHVRDGATGYAGELAVAAILSVVTSRGHRIRGGIGTRAGPAVQPSLLLRQDGVPGDGGVDSCRVSGSRGG</sequence>
<dbReference type="InterPro" id="IPR036388">
    <property type="entry name" value="WH-like_DNA-bd_sf"/>
</dbReference>